<dbReference type="KEGG" id="jeh:EJN90_06840"/>
<accession>A0A3S9HAL8</accession>
<dbReference type="OrthoDB" id="193997at2"/>
<dbReference type="InterPro" id="IPR027417">
    <property type="entry name" value="P-loop_NTPase"/>
</dbReference>
<sequence>MELIVIMGPQAVGKMTVGRELEKLVDAKLLYNHETIDLYANFLGYGKETFRLSNETRFNLFRAFVQNEYNVANGIIFTVVVGFDLEEDRVFLQEISDIFTDAGGKVYLIELEADLETRLERNVGESRLQAKPSKRNLEFSRNELLASHEKHRLNSLPGEVAEIVPKAHYLRINNCELEADETAKRIQEFLSKK</sequence>
<dbReference type="SUPFAM" id="SSF52540">
    <property type="entry name" value="P-loop containing nucleoside triphosphate hydrolases"/>
    <property type="match status" value="1"/>
</dbReference>
<organism evidence="1 2">
    <name type="scientific">Jeotgalibaca ciconiae</name>
    <dbReference type="NCBI Taxonomy" id="2496265"/>
    <lineage>
        <taxon>Bacteria</taxon>
        <taxon>Bacillati</taxon>
        <taxon>Bacillota</taxon>
        <taxon>Bacilli</taxon>
        <taxon>Lactobacillales</taxon>
        <taxon>Carnobacteriaceae</taxon>
        <taxon>Jeotgalibaca</taxon>
    </lineage>
</organism>
<evidence type="ECO:0000313" key="2">
    <source>
        <dbReference type="Proteomes" id="UP000273326"/>
    </source>
</evidence>
<dbReference type="Gene3D" id="3.40.50.300">
    <property type="entry name" value="P-loop containing nucleotide triphosphate hydrolases"/>
    <property type="match status" value="1"/>
</dbReference>
<proteinExistence type="predicted"/>
<evidence type="ECO:0000313" key="1">
    <source>
        <dbReference type="EMBL" id="AZP04371.1"/>
    </source>
</evidence>
<name>A0A3S9HAL8_9LACT</name>
<dbReference type="EMBL" id="CP034465">
    <property type="protein sequence ID" value="AZP04371.1"/>
    <property type="molecule type" value="Genomic_DNA"/>
</dbReference>
<reference evidence="2" key="1">
    <citation type="submission" date="2018-12" db="EMBL/GenBank/DDBJ databases">
        <title>Complete genome sequencing of Jeotgalibaca sp. H21T32.</title>
        <authorList>
            <person name="Bae J.-W."/>
            <person name="Lee S.-Y."/>
        </authorList>
    </citation>
    <scope>NUCLEOTIDE SEQUENCE [LARGE SCALE GENOMIC DNA]</scope>
    <source>
        <strain evidence="2">H21T32</strain>
    </source>
</reference>
<evidence type="ECO:0008006" key="3">
    <source>
        <dbReference type="Google" id="ProtNLM"/>
    </source>
</evidence>
<dbReference type="Proteomes" id="UP000273326">
    <property type="component" value="Chromosome"/>
</dbReference>
<dbReference type="AlphaFoldDB" id="A0A3S9HAL8"/>
<keyword evidence="2" id="KW-1185">Reference proteome</keyword>
<gene>
    <name evidence="1" type="ORF">EJN90_06840</name>
</gene>
<protein>
    <recommendedName>
        <fullName evidence="3">Shikimate kinase</fullName>
    </recommendedName>
</protein>
<dbReference type="RefSeq" id="WP_126109720.1">
    <property type="nucleotide sequence ID" value="NZ_CP034465.1"/>
</dbReference>